<dbReference type="AlphaFoldDB" id="A0A8D8AUQ2"/>
<reference evidence="2" key="1">
    <citation type="submission" date="2021-05" db="EMBL/GenBank/DDBJ databases">
        <authorList>
            <person name="Alioto T."/>
            <person name="Alioto T."/>
            <person name="Gomez Garrido J."/>
        </authorList>
    </citation>
    <scope>NUCLEOTIDE SEQUENCE</scope>
</reference>
<evidence type="ECO:0000256" key="1">
    <source>
        <dbReference type="SAM" id="MobiDB-lite"/>
    </source>
</evidence>
<sequence>MLDSDVRRPLLHLALGTSTVQALHVANLQHQCDDSPNSLHSDIALQWSPPKWFSSTKFCPRHPNRTSLPSDLALCRNPLDTTAAGRRYRPVCRTGWQSAAWCHLPQVRRWRDLGLLACQLGLALLRCAADRPPHPRSRRSAGDADHPPAARRTFRS</sequence>
<evidence type="ECO:0000313" key="2">
    <source>
        <dbReference type="EMBL" id="CAG6462055.1"/>
    </source>
</evidence>
<feature type="region of interest" description="Disordered" evidence="1">
    <location>
        <begin position="131"/>
        <end position="156"/>
    </location>
</feature>
<organism evidence="2">
    <name type="scientific">Culex pipiens</name>
    <name type="common">House mosquito</name>
    <dbReference type="NCBI Taxonomy" id="7175"/>
    <lineage>
        <taxon>Eukaryota</taxon>
        <taxon>Metazoa</taxon>
        <taxon>Ecdysozoa</taxon>
        <taxon>Arthropoda</taxon>
        <taxon>Hexapoda</taxon>
        <taxon>Insecta</taxon>
        <taxon>Pterygota</taxon>
        <taxon>Neoptera</taxon>
        <taxon>Endopterygota</taxon>
        <taxon>Diptera</taxon>
        <taxon>Nematocera</taxon>
        <taxon>Culicoidea</taxon>
        <taxon>Culicidae</taxon>
        <taxon>Culicinae</taxon>
        <taxon>Culicini</taxon>
        <taxon>Culex</taxon>
        <taxon>Culex</taxon>
    </lineage>
</organism>
<name>A0A8D8AUQ2_CULPI</name>
<proteinExistence type="predicted"/>
<protein>
    <submittedName>
        <fullName evidence="2">(northern house mosquito) hypothetical protein</fullName>
    </submittedName>
</protein>
<dbReference type="EMBL" id="HBUE01044755">
    <property type="protein sequence ID" value="CAG6462055.1"/>
    <property type="molecule type" value="Transcribed_RNA"/>
</dbReference>
<accession>A0A8D8AUQ2</accession>